<protein>
    <submittedName>
        <fullName evidence="2">DUF1998 domain-containing protein</fullName>
    </submittedName>
</protein>
<sequence length="590" mass="64653">MAIGRSLKGGRPPVKATVRRSQLINTYGVGSILPVESESFIVAGLDNWNPRPADEIDEPRLCGLLGVSRLYAPPGGEGGSMVPIARFPEWVYCPNCSRLDRFWRLADKLEDRYINKCRHCLTTRLVPSRFVACCTNCHIQDFPYRYWVHRGKTDISDSEHALRIETDATDSTLAGITIRCSCGQSRTLEGALGSNSLRMRCGGASPWLDGDRVDCAEQLVGLQRGASNVWFADVRSALTVDRTQTDIERVLERILPELSEIREADVVVMLGLRARQYNVNEQELINAYRNHSATPQSYEDAARQLRADEYEALGRSHPEMDGTETFVCEPTVVGALGPVHDRIELVSRVTRLREVRALRGFSRVSTVNDAVATSPGSLTRKKSAWLPAVEVLGEGIFIRLSDTALKRWERKKFAHDRADALTQAIQAAAPERVGLVPRVSSRFLLLHSLSHALLNELALDTGYPASSIRERIYADQGQSGILLYTATADAAGSLGGLCSYGTVENVMRIFQSATERAEWCSADPVCLESMSTGAGAANLAACHSCLLVPEVSCEHQNKLLDRACLVGQEADPSAGFLLSYGQADTDAPCG</sequence>
<dbReference type="NCBIfam" id="NF038324">
    <property type="entry name" value="DrmB_fam"/>
    <property type="match status" value="1"/>
</dbReference>
<keyword evidence="3" id="KW-1185">Reference proteome</keyword>
<comment type="caution">
    <text evidence="2">The sequence shown here is derived from an EMBL/GenBank/DDBJ whole genome shotgun (WGS) entry which is preliminary data.</text>
</comment>
<proteinExistence type="predicted"/>
<dbReference type="RefSeq" id="WP_317549357.1">
    <property type="nucleotide sequence ID" value="NZ_JAWLKE010000008.1"/>
</dbReference>
<gene>
    <name evidence="2" type="ORF">R3P95_20965</name>
</gene>
<accession>A0ABU4B3J6</accession>
<feature type="domain" description="MrfA-like Zn-binding" evidence="1">
    <location>
        <begin position="449"/>
        <end position="546"/>
    </location>
</feature>
<dbReference type="InterPro" id="IPR047721">
    <property type="entry name" value="DrmB"/>
</dbReference>
<evidence type="ECO:0000313" key="2">
    <source>
        <dbReference type="EMBL" id="MDV6233033.1"/>
    </source>
</evidence>
<organism evidence="2 3">
    <name type="scientific">Rhodococcus cercidiphylli</name>
    <dbReference type="NCBI Taxonomy" id="489916"/>
    <lineage>
        <taxon>Bacteria</taxon>
        <taxon>Bacillati</taxon>
        <taxon>Actinomycetota</taxon>
        <taxon>Actinomycetes</taxon>
        <taxon>Mycobacteriales</taxon>
        <taxon>Nocardiaceae</taxon>
        <taxon>Rhodococcus</taxon>
    </lineage>
</organism>
<dbReference type="InterPro" id="IPR018973">
    <property type="entry name" value="MZB"/>
</dbReference>
<evidence type="ECO:0000313" key="3">
    <source>
        <dbReference type="Proteomes" id="UP001185899"/>
    </source>
</evidence>
<reference evidence="2 3" key="1">
    <citation type="submission" date="2023-10" db="EMBL/GenBank/DDBJ databases">
        <title>Development of a sustainable strategy for remediation of hydrocarbon-contaminated territories based on the waste exchange concept.</title>
        <authorList>
            <person name="Krivoruchko A."/>
        </authorList>
    </citation>
    <scope>NUCLEOTIDE SEQUENCE [LARGE SCALE GENOMIC DNA]</scope>
    <source>
        <strain evidence="2 3">IEGM 1322</strain>
    </source>
</reference>
<dbReference type="Proteomes" id="UP001185899">
    <property type="component" value="Unassembled WGS sequence"/>
</dbReference>
<dbReference type="EMBL" id="JAWLKE010000008">
    <property type="protein sequence ID" value="MDV6233033.1"/>
    <property type="molecule type" value="Genomic_DNA"/>
</dbReference>
<evidence type="ECO:0000259" key="1">
    <source>
        <dbReference type="Pfam" id="PF09369"/>
    </source>
</evidence>
<name>A0ABU4B3J6_9NOCA</name>
<dbReference type="Pfam" id="PF09369">
    <property type="entry name" value="MZB"/>
    <property type="match status" value="1"/>
</dbReference>